<feature type="domain" description="AAA-type ATPase N-terminal" evidence="2">
    <location>
        <begin position="26"/>
        <end position="117"/>
    </location>
</feature>
<gene>
    <name evidence="3" type="ORF">VITISV_024880</name>
</gene>
<reference evidence="3" key="1">
    <citation type="journal article" date="2007" name="PLoS ONE">
        <title>The first genome sequence of an elite grapevine cultivar (Pinot noir Vitis vinifera L.): coping with a highly heterozygous genome.</title>
        <authorList>
            <person name="Velasco R."/>
            <person name="Zharkikh A."/>
            <person name="Troggio M."/>
            <person name="Cartwright D.A."/>
            <person name="Cestaro A."/>
            <person name="Pruss D."/>
            <person name="Pindo M."/>
            <person name="FitzGerald L.M."/>
            <person name="Vezzulli S."/>
            <person name="Reid J."/>
            <person name="Malacarne G."/>
            <person name="Iliev D."/>
            <person name="Coppola G."/>
            <person name="Wardell B."/>
            <person name="Micheletti D."/>
            <person name="Macalma T."/>
            <person name="Facci M."/>
            <person name="Mitchell J.T."/>
            <person name="Perazzolli M."/>
            <person name="Eldredge G."/>
            <person name="Gatto P."/>
            <person name="Oyzerski R."/>
            <person name="Moretto M."/>
            <person name="Gutin N."/>
            <person name="Stefanini M."/>
            <person name="Chen Y."/>
            <person name="Segala C."/>
            <person name="Davenport C."/>
            <person name="Dematte L."/>
            <person name="Mraz A."/>
            <person name="Battilana J."/>
            <person name="Stormo K."/>
            <person name="Costa F."/>
            <person name="Tao Q."/>
            <person name="Si-Ammour A."/>
            <person name="Harkins T."/>
            <person name="Lackey A."/>
            <person name="Perbost C."/>
            <person name="Taillon B."/>
            <person name="Stella A."/>
            <person name="Solovyev V."/>
            <person name="Fawcett J.A."/>
            <person name="Sterck L."/>
            <person name="Vandepoele K."/>
            <person name="Grando S.M."/>
            <person name="Toppo S."/>
            <person name="Moser C."/>
            <person name="Lanchbury J."/>
            <person name="Bogden R."/>
            <person name="Skolnick M."/>
            <person name="Sgaramella V."/>
            <person name="Bhatnagar S.K."/>
            <person name="Fontana P."/>
            <person name="Gutin A."/>
            <person name="Van de Peer Y."/>
            <person name="Salamini F."/>
            <person name="Viola R."/>
        </authorList>
    </citation>
    <scope>NUCLEOTIDE SEQUENCE</scope>
</reference>
<keyword evidence="1" id="KW-0732">Signal</keyword>
<evidence type="ECO:0000259" key="2">
    <source>
        <dbReference type="Pfam" id="PF14363"/>
    </source>
</evidence>
<evidence type="ECO:0000313" key="3">
    <source>
        <dbReference type="EMBL" id="CAN61774.1"/>
    </source>
</evidence>
<accession>A5BU90</accession>
<dbReference type="EMBL" id="AM471362">
    <property type="protein sequence ID" value="CAN61774.1"/>
    <property type="molecule type" value="Genomic_DNA"/>
</dbReference>
<proteinExistence type="predicted"/>
<dbReference type="OrthoDB" id="10251412at2759"/>
<sequence>MKEFWSSLVSLLGVLAFCQSILHAVLPSELRFAALKLFKCLSHCSSYCYFDITEIDGVNTHKLYNVVQLYLSSSVSITSSRLSLTRALNPSSTTFGLSNNDSLVDTFNRVSVLWEHVVTQRQSLTFLRQQLRRLGAALEAATLSLSSTSLMVEASSEASTCQSLIGHHGIRVVLLKANQGSTRVQRICKKLQTVRGAGWPAAWSLSWPLEDIFERDPMDNGKRNSGELLGGAWAGSFLEG</sequence>
<dbReference type="AlphaFoldDB" id="A5BU90"/>
<dbReference type="InterPro" id="IPR025753">
    <property type="entry name" value="AAA_N_dom"/>
</dbReference>
<dbReference type="Pfam" id="PF14363">
    <property type="entry name" value="AAA_assoc"/>
    <property type="match status" value="1"/>
</dbReference>
<protein>
    <recommendedName>
        <fullName evidence="2">AAA-type ATPase N-terminal domain-containing protein</fullName>
    </recommendedName>
</protein>
<name>A5BU90_VITVI</name>
<organism evidence="3">
    <name type="scientific">Vitis vinifera</name>
    <name type="common">Grape</name>
    <dbReference type="NCBI Taxonomy" id="29760"/>
    <lineage>
        <taxon>Eukaryota</taxon>
        <taxon>Viridiplantae</taxon>
        <taxon>Streptophyta</taxon>
        <taxon>Embryophyta</taxon>
        <taxon>Tracheophyta</taxon>
        <taxon>Spermatophyta</taxon>
        <taxon>Magnoliopsida</taxon>
        <taxon>eudicotyledons</taxon>
        <taxon>Gunneridae</taxon>
        <taxon>Pentapetalae</taxon>
        <taxon>rosids</taxon>
        <taxon>Vitales</taxon>
        <taxon>Vitaceae</taxon>
        <taxon>Viteae</taxon>
        <taxon>Vitis</taxon>
    </lineage>
</organism>
<evidence type="ECO:0000256" key="1">
    <source>
        <dbReference type="SAM" id="SignalP"/>
    </source>
</evidence>
<feature type="signal peptide" evidence="1">
    <location>
        <begin position="1"/>
        <end position="24"/>
    </location>
</feature>
<feature type="chain" id="PRO_5002678491" description="AAA-type ATPase N-terminal domain-containing protein" evidence="1">
    <location>
        <begin position="25"/>
        <end position="240"/>
    </location>
</feature>